<feature type="transmembrane region" description="Helical" evidence="17">
    <location>
        <begin position="75"/>
        <end position="93"/>
    </location>
</feature>
<keyword evidence="6" id="KW-0573">Peptidoglycan synthesis</keyword>
<evidence type="ECO:0000256" key="11">
    <source>
        <dbReference type="ARBA" id="ARBA00038053"/>
    </source>
</evidence>
<evidence type="ECO:0000256" key="16">
    <source>
        <dbReference type="ARBA" id="ARBA00049966"/>
    </source>
</evidence>
<comment type="caution">
    <text evidence="18">The sequence shown here is derived from an EMBL/GenBank/DDBJ whole genome shotgun (WGS) entry which is preliminary data.</text>
</comment>
<comment type="similarity">
    <text evidence="11">Belongs to the SEDS family. FtsW subfamily.</text>
</comment>
<comment type="subcellular location">
    <subcellularLocation>
        <location evidence="1">Membrane</location>
        <topology evidence="1">Multi-pass membrane protein</topology>
    </subcellularLocation>
</comment>
<reference evidence="18 19" key="1">
    <citation type="submission" date="2019-06" db="EMBL/GenBank/DDBJ databases">
        <title>Cerasibacillus sp. nov., isolated from maize field.</title>
        <authorList>
            <person name="Lin S.-Y."/>
            <person name="Tsai C.-F."/>
            <person name="Young C.-C."/>
        </authorList>
    </citation>
    <scope>NUCLEOTIDE SEQUENCE [LARGE SCALE GENOMIC DNA]</scope>
    <source>
        <strain evidence="18 19">CC-CFT480</strain>
    </source>
</reference>
<evidence type="ECO:0000256" key="5">
    <source>
        <dbReference type="ARBA" id="ARBA00022960"/>
    </source>
</evidence>
<comment type="catalytic activity">
    <reaction evidence="15">
        <text>[GlcNAc-(1-&gt;4)-Mur2Ac(oyl-L-Ala-gamma-D-Glu-L-Lys-D-Ala-D-Ala)](n)-di-trans,octa-cis-undecaprenyl diphosphate + beta-D-GlcNAc-(1-&gt;4)-Mur2Ac(oyl-L-Ala-gamma-D-Glu-L-Lys-D-Ala-D-Ala)-di-trans,octa-cis-undecaprenyl diphosphate = [GlcNAc-(1-&gt;4)-Mur2Ac(oyl-L-Ala-gamma-D-Glu-L-Lys-D-Ala-D-Ala)](n+1)-di-trans,octa-cis-undecaprenyl diphosphate + di-trans,octa-cis-undecaprenyl diphosphate + H(+)</text>
        <dbReference type="Rhea" id="RHEA:23708"/>
        <dbReference type="Rhea" id="RHEA-COMP:9602"/>
        <dbReference type="Rhea" id="RHEA-COMP:9603"/>
        <dbReference type="ChEBI" id="CHEBI:15378"/>
        <dbReference type="ChEBI" id="CHEBI:58405"/>
        <dbReference type="ChEBI" id="CHEBI:60033"/>
        <dbReference type="ChEBI" id="CHEBI:78435"/>
        <dbReference type="EC" id="2.4.99.28"/>
    </reaction>
</comment>
<feature type="transmembrane region" description="Helical" evidence="17">
    <location>
        <begin position="50"/>
        <end position="68"/>
    </location>
</feature>
<dbReference type="GO" id="GO:0008955">
    <property type="term" value="F:peptidoglycan glycosyltransferase activity"/>
    <property type="evidence" value="ECO:0007669"/>
    <property type="project" value="UniProtKB-EC"/>
</dbReference>
<dbReference type="InterPro" id="IPR018365">
    <property type="entry name" value="Cell_cycle_FtsW-rel_CS"/>
</dbReference>
<keyword evidence="4 17" id="KW-0812">Transmembrane</keyword>
<evidence type="ECO:0000256" key="8">
    <source>
        <dbReference type="ARBA" id="ARBA00023136"/>
    </source>
</evidence>
<feature type="transmembrane region" description="Helical" evidence="17">
    <location>
        <begin position="306"/>
        <end position="327"/>
    </location>
</feature>
<keyword evidence="19" id="KW-1185">Reference proteome</keyword>
<evidence type="ECO:0000256" key="7">
    <source>
        <dbReference type="ARBA" id="ARBA00022989"/>
    </source>
</evidence>
<gene>
    <name evidence="18" type="ORF">FHP05_00680</name>
</gene>
<evidence type="ECO:0000256" key="3">
    <source>
        <dbReference type="ARBA" id="ARBA00022679"/>
    </source>
</evidence>
<dbReference type="AlphaFoldDB" id="A0A5C8P1T5"/>
<feature type="transmembrane region" description="Helical" evidence="17">
    <location>
        <begin position="163"/>
        <end position="179"/>
    </location>
</feature>
<dbReference type="GO" id="GO:0051301">
    <property type="term" value="P:cell division"/>
    <property type="evidence" value="ECO:0007669"/>
    <property type="project" value="InterPro"/>
</dbReference>
<dbReference type="Proteomes" id="UP000321574">
    <property type="component" value="Unassembled WGS sequence"/>
</dbReference>
<sequence length="397" mass="42924">MLKKIKNYDFILLFAPIILAGFGIVMIYSASMVTAVMEGLDSTYYLVKQSQWFVLGLGGFILFSIIPYQKYEKAIIWIIALALFSLLGVLLFGDARGNATRWLEIGPITIQPTEFVKLGLILYLASVYSKKQAYINDFKKGVLPPLIMTVIIIALVLKQPDVGSAVTIFLIACTIVFSSGMRFKHILILGGVSILVVAVAIPYMITDERISRFTGAYQPFEDPESAGHHLIQSYLAIGGGGITGEGLGQSVQKLGFLFGAHTDFIMSVIAEELGVFGVTIVIGLLSAIVLRGIYISIKCKDSFGALMAIGISSMVGVQALINLGSISGLLPITGITLPFLSYGGSSLLVLMISMGILNNIAATTKRNERGQGTAQTVPQKLNQRNFVTYRGGRKWSS</sequence>
<dbReference type="EMBL" id="VDUW01000001">
    <property type="protein sequence ID" value="TXL67565.1"/>
    <property type="molecule type" value="Genomic_DNA"/>
</dbReference>
<evidence type="ECO:0000256" key="13">
    <source>
        <dbReference type="ARBA" id="ARBA00041418"/>
    </source>
</evidence>
<evidence type="ECO:0000256" key="2">
    <source>
        <dbReference type="ARBA" id="ARBA00022676"/>
    </source>
</evidence>
<dbReference type="GO" id="GO:0005886">
    <property type="term" value="C:plasma membrane"/>
    <property type="evidence" value="ECO:0007669"/>
    <property type="project" value="TreeGrafter"/>
</dbReference>
<dbReference type="OrthoDB" id="9768187at2"/>
<dbReference type="PANTHER" id="PTHR30474">
    <property type="entry name" value="CELL CYCLE PROTEIN"/>
    <property type="match status" value="1"/>
</dbReference>
<keyword evidence="3" id="KW-0808">Transferase</keyword>
<dbReference type="EC" id="2.4.99.28" evidence="14"/>
<dbReference type="PROSITE" id="PS00428">
    <property type="entry name" value="FTSW_RODA_SPOVE"/>
    <property type="match status" value="1"/>
</dbReference>
<name>A0A5C8P1T5_9BACI</name>
<evidence type="ECO:0000256" key="14">
    <source>
        <dbReference type="ARBA" id="ARBA00044770"/>
    </source>
</evidence>
<dbReference type="PANTHER" id="PTHR30474:SF2">
    <property type="entry name" value="PEPTIDOGLYCAN GLYCOSYLTRANSFERASE FTSW-RELATED"/>
    <property type="match status" value="1"/>
</dbReference>
<evidence type="ECO:0000256" key="17">
    <source>
        <dbReference type="SAM" id="Phobius"/>
    </source>
</evidence>
<dbReference type="Pfam" id="PF01098">
    <property type="entry name" value="FTSW_RODA_SPOVE"/>
    <property type="match status" value="1"/>
</dbReference>
<evidence type="ECO:0000256" key="10">
    <source>
        <dbReference type="ARBA" id="ARBA00033270"/>
    </source>
</evidence>
<dbReference type="GO" id="GO:0032153">
    <property type="term" value="C:cell division site"/>
    <property type="evidence" value="ECO:0007669"/>
    <property type="project" value="TreeGrafter"/>
</dbReference>
<feature type="transmembrane region" description="Helical" evidence="17">
    <location>
        <begin position="339"/>
        <end position="361"/>
    </location>
</feature>
<evidence type="ECO:0000256" key="6">
    <source>
        <dbReference type="ARBA" id="ARBA00022984"/>
    </source>
</evidence>
<keyword evidence="8 17" id="KW-0472">Membrane</keyword>
<proteinExistence type="inferred from homology"/>
<dbReference type="RefSeq" id="WP_147665099.1">
    <property type="nucleotide sequence ID" value="NZ_VDUW01000001.1"/>
</dbReference>
<evidence type="ECO:0000256" key="12">
    <source>
        <dbReference type="ARBA" id="ARBA00041185"/>
    </source>
</evidence>
<evidence type="ECO:0000313" key="19">
    <source>
        <dbReference type="Proteomes" id="UP000321574"/>
    </source>
</evidence>
<keyword evidence="7 17" id="KW-1133">Transmembrane helix</keyword>
<keyword evidence="5" id="KW-0133">Cell shape</keyword>
<dbReference type="GO" id="GO:0015648">
    <property type="term" value="F:lipid-linked peptidoglycan transporter activity"/>
    <property type="evidence" value="ECO:0007669"/>
    <property type="project" value="TreeGrafter"/>
</dbReference>
<evidence type="ECO:0000256" key="9">
    <source>
        <dbReference type="ARBA" id="ARBA00032370"/>
    </source>
</evidence>
<feature type="transmembrane region" description="Helical" evidence="17">
    <location>
        <begin position="186"/>
        <end position="205"/>
    </location>
</feature>
<feature type="transmembrane region" description="Helical" evidence="17">
    <location>
        <begin position="12"/>
        <end position="30"/>
    </location>
</feature>
<evidence type="ECO:0000313" key="18">
    <source>
        <dbReference type="EMBL" id="TXL67565.1"/>
    </source>
</evidence>
<evidence type="ECO:0000256" key="4">
    <source>
        <dbReference type="ARBA" id="ARBA00022692"/>
    </source>
</evidence>
<dbReference type="GO" id="GO:0009252">
    <property type="term" value="P:peptidoglycan biosynthetic process"/>
    <property type="evidence" value="ECO:0007669"/>
    <property type="project" value="UniProtKB-KW"/>
</dbReference>
<feature type="transmembrane region" description="Helical" evidence="17">
    <location>
        <begin position="105"/>
        <end position="129"/>
    </location>
</feature>
<comment type="function">
    <text evidence="16">Peptidoglycan polymerase that is essential for cell division.</text>
</comment>
<evidence type="ECO:0000256" key="15">
    <source>
        <dbReference type="ARBA" id="ARBA00049902"/>
    </source>
</evidence>
<evidence type="ECO:0000256" key="1">
    <source>
        <dbReference type="ARBA" id="ARBA00004141"/>
    </source>
</evidence>
<feature type="transmembrane region" description="Helical" evidence="17">
    <location>
        <begin position="273"/>
        <end position="294"/>
    </location>
</feature>
<dbReference type="GO" id="GO:0008360">
    <property type="term" value="P:regulation of cell shape"/>
    <property type="evidence" value="ECO:0007669"/>
    <property type="project" value="UniProtKB-KW"/>
</dbReference>
<feature type="transmembrane region" description="Helical" evidence="17">
    <location>
        <begin position="141"/>
        <end position="157"/>
    </location>
</feature>
<protein>
    <recommendedName>
        <fullName evidence="12">Probable peptidoglycan glycosyltransferase FtsW</fullName>
        <ecNumber evidence="14">2.4.99.28</ecNumber>
    </recommendedName>
    <alternativeName>
        <fullName evidence="13">Cell division protein FtsW</fullName>
    </alternativeName>
    <alternativeName>
        <fullName evidence="10">Cell wall polymerase</fullName>
    </alternativeName>
    <alternativeName>
        <fullName evidence="9">Peptidoglycan polymerase</fullName>
    </alternativeName>
</protein>
<dbReference type="InterPro" id="IPR001182">
    <property type="entry name" value="FtsW/RodA"/>
</dbReference>
<keyword evidence="2" id="KW-0328">Glycosyltransferase</keyword>
<accession>A0A5C8P1T5</accession>
<organism evidence="18 19">
    <name type="scientific">Cerasibacillus terrae</name>
    <dbReference type="NCBI Taxonomy" id="2498845"/>
    <lineage>
        <taxon>Bacteria</taxon>
        <taxon>Bacillati</taxon>
        <taxon>Bacillota</taxon>
        <taxon>Bacilli</taxon>
        <taxon>Bacillales</taxon>
        <taxon>Bacillaceae</taxon>
        <taxon>Cerasibacillus</taxon>
    </lineage>
</organism>